<sequence length="51" mass="5709">MERIRICAVEERSQNTPRMEDGDRGMAVNVSSTPRLKVVSKVSEIRDHGAP</sequence>
<dbReference type="GeneID" id="5491480"/>
<name>A7EEL2_SCLS1</name>
<dbReference type="InParanoid" id="A7EEL2"/>
<dbReference type="RefSeq" id="XP_001595663.1">
    <property type="nucleotide sequence ID" value="XM_001595613.1"/>
</dbReference>
<protein>
    <submittedName>
        <fullName evidence="1">Uncharacterized protein</fullName>
    </submittedName>
</protein>
<proteinExistence type="predicted"/>
<dbReference type="EMBL" id="CH476624">
    <property type="protein sequence ID" value="EDO01278.1"/>
    <property type="molecule type" value="Genomic_DNA"/>
</dbReference>
<evidence type="ECO:0000313" key="1">
    <source>
        <dbReference type="EMBL" id="EDO01278.1"/>
    </source>
</evidence>
<dbReference type="Proteomes" id="UP000001312">
    <property type="component" value="Unassembled WGS sequence"/>
</dbReference>
<keyword evidence="2" id="KW-1185">Reference proteome</keyword>
<reference evidence="2" key="1">
    <citation type="journal article" date="2011" name="PLoS Genet.">
        <title>Genomic analysis of the necrotrophic fungal pathogens Sclerotinia sclerotiorum and Botrytis cinerea.</title>
        <authorList>
            <person name="Amselem J."/>
            <person name="Cuomo C.A."/>
            <person name="van Kan J.A."/>
            <person name="Viaud M."/>
            <person name="Benito E.P."/>
            <person name="Couloux A."/>
            <person name="Coutinho P.M."/>
            <person name="de Vries R.P."/>
            <person name="Dyer P.S."/>
            <person name="Fillinger S."/>
            <person name="Fournier E."/>
            <person name="Gout L."/>
            <person name="Hahn M."/>
            <person name="Kohn L."/>
            <person name="Lapalu N."/>
            <person name="Plummer K.M."/>
            <person name="Pradier J.M."/>
            <person name="Quevillon E."/>
            <person name="Sharon A."/>
            <person name="Simon A."/>
            <person name="ten Have A."/>
            <person name="Tudzynski B."/>
            <person name="Tudzynski P."/>
            <person name="Wincker P."/>
            <person name="Andrew M."/>
            <person name="Anthouard V."/>
            <person name="Beever R.E."/>
            <person name="Beffa R."/>
            <person name="Benoit I."/>
            <person name="Bouzid O."/>
            <person name="Brault B."/>
            <person name="Chen Z."/>
            <person name="Choquer M."/>
            <person name="Collemare J."/>
            <person name="Cotton P."/>
            <person name="Danchin E.G."/>
            <person name="Da Silva C."/>
            <person name="Gautier A."/>
            <person name="Giraud C."/>
            <person name="Giraud T."/>
            <person name="Gonzalez C."/>
            <person name="Grossetete S."/>
            <person name="Guldener U."/>
            <person name="Henrissat B."/>
            <person name="Howlett B.J."/>
            <person name="Kodira C."/>
            <person name="Kretschmer M."/>
            <person name="Lappartient A."/>
            <person name="Leroch M."/>
            <person name="Levis C."/>
            <person name="Mauceli E."/>
            <person name="Neuveglise C."/>
            <person name="Oeser B."/>
            <person name="Pearson M."/>
            <person name="Poulain J."/>
            <person name="Poussereau N."/>
            <person name="Quesneville H."/>
            <person name="Rascle C."/>
            <person name="Schumacher J."/>
            <person name="Segurens B."/>
            <person name="Sexton A."/>
            <person name="Silva E."/>
            <person name="Sirven C."/>
            <person name="Soanes D.M."/>
            <person name="Talbot N.J."/>
            <person name="Templeton M."/>
            <person name="Yandava C."/>
            <person name="Yarden O."/>
            <person name="Zeng Q."/>
            <person name="Rollins J.A."/>
            <person name="Lebrun M.H."/>
            <person name="Dickman M."/>
        </authorList>
    </citation>
    <scope>NUCLEOTIDE SEQUENCE [LARGE SCALE GENOMIC DNA]</scope>
    <source>
        <strain evidence="2">ATCC 18683 / 1980 / Ss-1</strain>
    </source>
</reference>
<organism evidence="1 2">
    <name type="scientific">Sclerotinia sclerotiorum (strain ATCC 18683 / 1980 / Ss-1)</name>
    <name type="common">White mold</name>
    <name type="synonym">Whetzelinia sclerotiorum</name>
    <dbReference type="NCBI Taxonomy" id="665079"/>
    <lineage>
        <taxon>Eukaryota</taxon>
        <taxon>Fungi</taxon>
        <taxon>Dikarya</taxon>
        <taxon>Ascomycota</taxon>
        <taxon>Pezizomycotina</taxon>
        <taxon>Leotiomycetes</taxon>
        <taxon>Helotiales</taxon>
        <taxon>Sclerotiniaceae</taxon>
        <taxon>Sclerotinia</taxon>
    </lineage>
</organism>
<dbReference type="AlphaFoldDB" id="A7EEL2"/>
<dbReference type="HOGENOM" id="CLU_3107806_0_0_1"/>
<gene>
    <name evidence="1" type="ORF">SS1G_03752</name>
</gene>
<evidence type="ECO:0000313" key="2">
    <source>
        <dbReference type="Proteomes" id="UP000001312"/>
    </source>
</evidence>
<dbReference type="KEGG" id="ssl:SS1G_03752"/>
<accession>A7EEL2</accession>